<feature type="region of interest" description="Disordered" evidence="1">
    <location>
        <begin position="60"/>
        <end position="81"/>
    </location>
</feature>
<evidence type="ECO:0000313" key="2">
    <source>
        <dbReference type="EMBL" id="QPH53048.1"/>
    </source>
</evidence>
<reference evidence="2 3" key="1">
    <citation type="submission" date="2020-11" db="EMBL/GenBank/DDBJ databases">
        <title>Description of Pontivivens ytuae sp. nov. isolated from deep sea sediment of Mariana Trench.</title>
        <authorList>
            <person name="Wang Z."/>
            <person name="Sun Q.-L."/>
            <person name="Xu X.-D."/>
            <person name="Tang Y.-Z."/>
            <person name="Zhang J."/>
        </authorList>
    </citation>
    <scope>NUCLEOTIDE SEQUENCE [LARGE SCALE GENOMIC DNA]</scope>
    <source>
        <strain evidence="2 3">MT2928</strain>
    </source>
</reference>
<dbReference type="KEGG" id="poz:I0K15_14735"/>
<feature type="compositionally biased region" description="Basic and acidic residues" evidence="1">
    <location>
        <begin position="60"/>
        <end position="73"/>
    </location>
</feature>
<proteinExistence type="predicted"/>
<gene>
    <name evidence="2" type="ORF">I0K15_14735</name>
</gene>
<evidence type="ECO:0000313" key="3">
    <source>
        <dbReference type="Proteomes" id="UP000594800"/>
    </source>
</evidence>
<dbReference type="RefSeq" id="WP_196102259.1">
    <property type="nucleotide sequence ID" value="NZ_CP064942.1"/>
</dbReference>
<keyword evidence="3" id="KW-1185">Reference proteome</keyword>
<sequence length="81" mass="8854">MTELKAQDVDGAIRDRILTLLDSGPVRVDELPAAVAIPPEERRHVADWPAKVQAIAKTLREEGKIGDTEEHGHPALKRTGP</sequence>
<accession>A0A7S9QBM7</accession>
<dbReference type="Proteomes" id="UP000594800">
    <property type="component" value="Chromosome"/>
</dbReference>
<evidence type="ECO:0000256" key="1">
    <source>
        <dbReference type="SAM" id="MobiDB-lite"/>
    </source>
</evidence>
<organism evidence="2 3">
    <name type="scientific">Pontivivens ytuae</name>
    <dbReference type="NCBI Taxonomy" id="2789856"/>
    <lineage>
        <taxon>Bacteria</taxon>
        <taxon>Pseudomonadati</taxon>
        <taxon>Pseudomonadota</taxon>
        <taxon>Alphaproteobacteria</taxon>
        <taxon>Rhodobacterales</taxon>
        <taxon>Paracoccaceae</taxon>
        <taxon>Pontivivens</taxon>
    </lineage>
</organism>
<dbReference type="AlphaFoldDB" id="A0A7S9QBM7"/>
<name>A0A7S9QBM7_9RHOB</name>
<dbReference type="EMBL" id="CP064942">
    <property type="protein sequence ID" value="QPH53048.1"/>
    <property type="molecule type" value="Genomic_DNA"/>
</dbReference>
<protein>
    <submittedName>
        <fullName evidence="2">Uncharacterized protein</fullName>
    </submittedName>
</protein>